<dbReference type="Proteomes" id="UP001057402">
    <property type="component" value="Chromosome 9"/>
</dbReference>
<gene>
    <name evidence="1" type="ORF">MLD38_031109</name>
</gene>
<evidence type="ECO:0000313" key="2">
    <source>
        <dbReference type="Proteomes" id="UP001057402"/>
    </source>
</evidence>
<proteinExistence type="predicted"/>
<sequence length="244" mass="29004">MLWGTLSQCPLLPTIAPRVTFLDSMYQYRMALHLIHKGPYHSVYPMEPLKFLRLRPVWGCHLPPPRRFPFSWFFCLHFLLWIGWEHKHLIWEFPVWFICRRQVLHGDIFGDNFVVLLGEYCCQFKQRQQRQQPPTRSRQQDHDDLLYKLESAIQRLYDAGACKIVILGLPPIGCFPMQVTASSLFPPNHWFQRNCDNDQNSDSESYNNVLQSRLSSLRYNLQGHEVSYADIYTPMMDMIHDPRF</sequence>
<comment type="caution">
    <text evidence="1">The sequence shown here is derived from an EMBL/GenBank/DDBJ whole genome shotgun (WGS) entry which is preliminary data.</text>
</comment>
<protein>
    <submittedName>
        <fullName evidence="1">Uncharacterized protein</fullName>
    </submittedName>
</protein>
<reference evidence="2" key="1">
    <citation type="journal article" date="2023" name="Front. Plant Sci.">
        <title>Chromosomal-level genome assembly of Melastoma candidum provides insights into trichome evolution.</title>
        <authorList>
            <person name="Zhong Y."/>
            <person name="Wu W."/>
            <person name="Sun C."/>
            <person name="Zou P."/>
            <person name="Liu Y."/>
            <person name="Dai S."/>
            <person name="Zhou R."/>
        </authorList>
    </citation>
    <scope>NUCLEOTIDE SEQUENCE [LARGE SCALE GENOMIC DNA]</scope>
</reference>
<organism evidence="1 2">
    <name type="scientific">Melastoma candidum</name>
    <dbReference type="NCBI Taxonomy" id="119954"/>
    <lineage>
        <taxon>Eukaryota</taxon>
        <taxon>Viridiplantae</taxon>
        <taxon>Streptophyta</taxon>
        <taxon>Embryophyta</taxon>
        <taxon>Tracheophyta</taxon>
        <taxon>Spermatophyta</taxon>
        <taxon>Magnoliopsida</taxon>
        <taxon>eudicotyledons</taxon>
        <taxon>Gunneridae</taxon>
        <taxon>Pentapetalae</taxon>
        <taxon>rosids</taxon>
        <taxon>malvids</taxon>
        <taxon>Myrtales</taxon>
        <taxon>Melastomataceae</taxon>
        <taxon>Melastomatoideae</taxon>
        <taxon>Melastomateae</taxon>
        <taxon>Melastoma</taxon>
    </lineage>
</organism>
<accession>A0ACB9MNB6</accession>
<name>A0ACB9MNB6_9MYRT</name>
<dbReference type="EMBL" id="CM042888">
    <property type="protein sequence ID" value="KAI4325735.1"/>
    <property type="molecule type" value="Genomic_DNA"/>
</dbReference>
<evidence type="ECO:0000313" key="1">
    <source>
        <dbReference type="EMBL" id="KAI4325735.1"/>
    </source>
</evidence>
<keyword evidence="2" id="KW-1185">Reference proteome</keyword>